<evidence type="ECO:0000313" key="1">
    <source>
        <dbReference type="EMBL" id="CAH0539545.1"/>
    </source>
</evidence>
<accession>A0ABM9A4I4</accession>
<gene>
    <name evidence="1" type="ORF">VMF7928_02236</name>
</gene>
<protein>
    <recommendedName>
        <fullName evidence="3">Acetyltransferase</fullName>
    </recommendedName>
</protein>
<dbReference type="Gene3D" id="3.40.630.30">
    <property type="match status" value="1"/>
</dbReference>
<comment type="caution">
    <text evidence="1">The sequence shown here is derived from an EMBL/GenBank/DDBJ whole genome shotgun (WGS) entry which is preliminary data.</text>
</comment>
<dbReference type="EMBL" id="CAKLDM010000002">
    <property type="protein sequence ID" value="CAH0539545.1"/>
    <property type="molecule type" value="Genomic_DNA"/>
</dbReference>
<sequence>MKIKEYNGDLLNAVSELYLNGRTSTFSWLDTSGYSLADFELDTEGERILVALVGEHVVGFISIWEPENFVHHLYVSDEH</sequence>
<organism evidence="1 2">
    <name type="scientific">Vibrio marisflavi CECT 7928</name>
    <dbReference type="NCBI Taxonomy" id="634439"/>
    <lineage>
        <taxon>Bacteria</taxon>
        <taxon>Pseudomonadati</taxon>
        <taxon>Pseudomonadota</taxon>
        <taxon>Gammaproteobacteria</taxon>
        <taxon>Vibrionales</taxon>
        <taxon>Vibrionaceae</taxon>
        <taxon>Vibrio</taxon>
    </lineage>
</organism>
<dbReference type="InterPro" id="IPR016181">
    <property type="entry name" value="Acyl_CoA_acyltransferase"/>
</dbReference>
<name>A0ABM9A4I4_9VIBR</name>
<reference evidence="1" key="1">
    <citation type="submission" date="2021-11" db="EMBL/GenBank/DDBJ databases">
        <authorList>
            <person name="Rodrigo-Torres L."/>
            <person name="Arahal R. D."/>
            <person name="Lucena T."/>
        </authorList>
    </citation>
    <scope>NUCLEOTIDE SEQUENCE</scope>
    <source>
        <strain evidence="1">CECT 7928</strain>
    </source>
</reference>
<dbReference type="Proteomes" id="UP000838748">
    <property type="component" value="Unassembled WGS sequence"/>
</dbReference>
<dbReference type="RefSeq" id="WP_237361540.1">
    <property type="nucleotide sequence ID" value="NZ_CAKLDM010000002.1"/>
</dbReference>
<evidence type="ECO:0008006" key="3">
    <source>
        <dbReference type="Google" id="ProtNLM"/>
    </source>
</evidence>
<proteinExistence type="predicted"/>
<evidence type="ECO:0000313" key="2">
    <source>
        <dbReference type="Proteomes" id="UP000838748"/>
    </source>
</evidence>
<dbReference type="SUPFAM" id="SSF55729">
    <property type="entry name" value="Acyl-CoA N-acyltransferases (Nat)"/>
    <property type="match status" value="1"/>
</dbReference>
<keyword evidence="2" id="KW-1185">Reference proteome</keyword>